<reference evidence="1" key="1">
    <citation type="journal article" date="2014" name="Front. Microbiol.">
        <title>High frequency of phylogenetically diverse reductive dehalogenase-homologous genes in deep subseafloor sedimentary metagenomes.</title>
        <authorList>
            <person name="Kawai M."/>
            <person name="Futagami T."/>
            <person name="Toyoda A."/>
            <person name="Takaki Y."/>
            <person name="Nishi S."/>
            <person name="Hori S."/>
            <person name="Arai W."/>
            <person name="Tsubouchi T."/>
            <person name="Morono Y."/>
            <person name="Uchiyama I."/>
            <person name="Ito T."/>
            <person name="Fujiyama A."/>
            <person name="Inagaki F."/>
            <person name="Takami H."/>
        </authorList>
    </citation>
    <scope>NUCLEOTIDE SEQUENCE</scope>
    <source>
        <strain evidence="1">Expedition CK06-06</strain>
    </source>
</reference>
<gene>
    <name evidence="1" type="ORF">S01H1_39796</name>
</gene>
<dbReference type="AlphaFoldDB" id="X0UL89"/>
<dbReference type="EMBL" id="BARS01025151">
    <property type="protein sequence ID" value="GAG01118.1"/>
    <property type="molecule type" value="Genomic_DNA"/>
</dbReference>
<sequence length="204" mass="21881">MTARGWAAEDIKALEEILPADTMLYVSFKNPGDQAAFRASAAYRIAQGPEMKAFLANIEDELRVLHARYAAEIPVDIGLIEEALSDELSFAFTGLRQADEYSPPEPGIVISTVFQRAPEDAEQALLAALNAASGGAVGDAQPAFEHQGASVKSIPMPEGTLFYTFLGKRLIAASAEVDMRAMLDLAQAPGRSLSQDATFKKTMS</sequence>
<feature type="non-terminal residue" evidence="1">
    <location>
        <position position="204"/>
    </location>
</feature>
<comment type="caution">
    <text evidence="1">The sequence shown here is derived from an EMBL/GenBank/DDBJ whole genome shotgun (WGS) entry which is preliminary data.</text>
</comment>
<proteinExistence type="predicted"/>
<evidence type="ECO:0000313" key="1">
    <source>
        <dbReference type="EMBL" id="GAG01118.1"/>
    </source>
</evidence>
<accession>X0UL89</accession>
<protein>
    <submittedName>
        <fullName evidence="1">Uncharacterized protein</fullName>
    </submittedName>
</protein>
<name>X0UL89_9ZZZZ</name>
<organism evidence="1">
    <name type="scientific">marine sediment metagenome</name>
    <dbReference type="NCBI Taxonomy" id="412755"/>
    <lineage>
        <taxon>unclassified sequences</taxon>
        <taxon>metagenomes</taxon>
        <taxon>ecological metagenomes</taxon>
    </lineage>
</organism>